<proteinExistence type="predicted"/>
<dbReference type="PANTHER" id="PTHR35523:SF1">
    <property type="entry name" value="CELL WALL PROTEIN SED1"/>
    <property type="match status" value="1"/>
</dbReference>
<accession>A0A2T4B0S1</accession>
<dbReference type="GO" id="GO:0031505">
    <property type="term" value="P:fungal-type cell wall organization"/>
    <property type="evidence" value="ECO:0007669"/>
    <property type="project" value="InterPro"/>
</dbReference>
<sequence length="54" mass="5911">TKVVSQYTTYCPEPTTFTFNAKTFTVTEATTLTITDCPCTVVEVSFHPLSPPPP</sequence>
<evidence type="ECO:0000313" key="2">
    <source>
        <dbReference type="Proteomes" id="UP000241546"/>
    </source>
</evidence>
<dbReference type="InterPro" id="IPR038843">
    <property type="entry name" value="Sed1/Spi1"/>
</dbReference>
<dbReference type="GO" id="GO:0009277">
    <property type="term" value="C:fungal-type cell wall"/>
    <property type="evidence" value="ECO:0007669"/>
    <property type="project" value="TreeGrafter"/>
</dbReference>
<reference evidence="2" key="1">
    <citation type="submission" date="2016-07" db="EMBL/GenBank/DDBJ databases">
        <title>Multiple horizontal gene transfer events from other fungi enriched the ability of initially mycotrophic Trichoderma (Ascomycota) to feed on dead plant biomass.</title>
        <authorList>
            <consortium name="DOE Joint Genome Institute"/>
            <person name="Atanasova L."/>
            <person name="Chenthamara K."/>
            <person name="Zhang J."/>
            <person name="Grujic M."/>
            <person name="Henrissat B."/>
            <person name="Kuo A."/>
            <person name="Aerts A."/>
            <person name="Salamov A."/>
            <person name="Lipzen A."/>
            <person name="Labutti K."/>
            <person name="Barry K."/>
            <person name="Miao Y."/>
            <person name="Rahimi M.J."/>
            <person name="Shen Q."/>
            <person name="Grigoriev I.V."/>
            <person name="Kubicek C.P."/>
            <person name="Druzhinina I.S."/>
        </authorList>
    </citation>
    <scope>NUCLEOTIDE SEQUENCE [LARGE SCALE GENOMIC DNA]</scope>
    <source>
        <strain evidence="2">TUCIM 6016</strain>
    </source>
</reference>
<gene>
    <name evidence="1" type="ORF">BBK36DRAFT_60021</name>
</gene>
<dbReference type="Proteomes" id="UP000241546">
    <property type="component" value="Unassembled WGS sequence"/>
</dbReference>
<feature type="non-terminal residue" evidence="1">
    <location>
        <position position="1"/>
    </location>
</feature>
<dbReference type="EMBL" id="KZ680221">
    <property type="protein sequence ID" value="PTB62919.1"/>
    <property type="molecule type" value="Genomic_DNA"/>
</dbReference>
<organism evidence="1 2">
    <name type="scientific">Trichoderma citrinoviride</name>
    <dbReference type="NCBI Taxonomy" id="58853"/>
    <lineage>
        <taxon>Eukaryota</taxon>
        <taxon>Fungi</taxon>
        <taxon>Dikarya</taxon>
        <taxon>Ascomycota</taxon>
        <taxon>Pezizomycotina</taxon>
        <taxon>Sordariomycetes</taxon>
        <taxon>Hypocreomycetidae</taxon>
        <taxon>Hypocreales</taxon>
        <taxon>Hypocreaceae</taxon>
        <taxon>Trichoderma</taxon>
    </lineage>
</organism>
<dbReference type="AlphaFoldDB" id="A0A2T4B0S1"/>
<evidence type="ECO:0000313" key="1">
    <source>
        <dbReference type="EMBL" id="PTB62919.1"/>
    </source>
</evidence>
<keyword evidence="2" id="KW-1185">Reference proteome</keyword>
<dbReference type="OrthoDB" id="4094614at2759"/>
<name>A0A2T4B0S1_9HYPO</name>
<dbReference type="GO" id="GO:0005199">
    <property type="term" value="F:structural constituent of cell wall"/>
    <property type="evidence" value="ECO:0007669"/>
    <property type="project" value="InterPro"/>
</dbReference>
<dbReference type="RefSeq" id="XP_024746239.1">
    <property type="nucleotide sequence ID" value="XM_024898338.1"/>
</dbReference>
<protein>
    <submittedName>
        <fullName evidence="1">Uncharacterized protein</fullName>
    </submittedName>
</protein>
<dbReference type="PANTHER" id="PTHR35523">
    <property type="entry name" value="CELL WALL PROTEIN SED1"/>
    <property type="match status" value="1"/>
</dbReference>
<dbReference type="GeneID" id="36606456"/>